<proteinExistence type="predicted"/>
<evidence type="ECO:0000313" key="3">
    <source>
        <dbReference type="Proteomes" id="UP000008888"/>
    </source>
</evidence>
<gene>
    <name evidence="2" type="ordered locus">Metme_2778</name>
</gene>
<dbReference type="Proteomes" id="UP000008888">
    <property type="component" value="Chromosome"/>
</dbReference>
<protein>
    <submittedName>
        <fullName evidence="2">Uncharacterized protein</fullName>
    </submittedName>
</protein>
<feature type="transmembrane region" description="Helical" evidence="1">
    <location>
        <begin position="20"/>
        <end position="42"/>
    </location>
</feature>
<evidence type="ECO:0000313" key="2">
    <source>
        <dbReference type="EMBL" id="AEG01160.1"/>
    </source>
</evidence>
<dbReference type="KEGG" id="mmt:Metme_2778"/>
<organism evidence="2 3">
    <name type="scientific">Methylomonas methanica (strain DSM 25384 / MC09)</name>
    <dbReference type="NCBI Taxonomy" id="857087"/>
    <lineage>
        <taxon>Bacteria</taxon>
        <taxon>Pseudomonadati</taxon>
        <taxon>Pseudomonadota</taxon>
        <taxon>Gammaproteobacteria</taxon>
        <taxon>Methylococcales</taxon>
        <taxon>Methylococcaceae</taxon>
        <taxon>Methylomonas</taxon>
    </lineage>
</organism>
<keyword evidence="3" id="KW-1185">Reference proteome</keyword>
<dbReference type="AlphaFoldDB" id="G0A021"/>
<keyword evidence="1" id="KW-0472">Membrane</keyword>
<dbReference type="RefSeq" id="WP_013819395.1">
    <property type="nucleotide sequence ID" value="NC_015572.1"/>
</dbReference>
<sequence>MDTCNRRMPKFIGAFFDALYQNPIMMLAMMAGVAAIAGSWWYKLGKKPELR</sequence>
<reference evidence="2 3" key="1">
    <citation type="journal article" date="2011" name="J. Bacteriol.">
        <title>Complete Genome Sequence of the Aerobic Marine Methanotroph Methylomonas methanica MC09.</title>
        <authorList>
            <person name="Boden R."/>
            <person name="Cunliffe M."/>
            <person name="Scanlan J."/>
            <person name="Moussard H."/>
            <person name="Kits K.D."/>
            <person name="Klotz M.G."/>
            <person name="Jetten M.S."/>
            <person name="Vuilleumier S."/>
            <person name="Han J."/>
            <person name="Peters L."/>
            <person name="Mikhailova N."/>
            <person name="Teshima H."/>
            <person name="Tapia R."/>
            <person name="Kyrpides N."/>
            <person name="Ivanova N."/>
            <person name="Pagani I."/>
            <person name="Cheng J.F."/>
            <person name="Goodwin L."/>
            <person name="Han C."/>
            <person name="Hauser L."/>
            <person name="Land M.L."/>
            <person name="Lapidus A."/>
            <person name="Lucas S."/>
            <person name="Pitluck S."/>
            <person name="Woyke T."/>
            <person name="Stein L."/>
            <person name="Murrell J.C."/>
        </authorList>
    </citation>
    <scope>NUCLEOTIDE SEQUENCE [LARGE SCALE GENOMIC DNA]</scope>
    <source>
        <strain evidence="2 3">MC09</strain>
    </source>
</reference>
<keyword evidence="1" id="KW-1133">Transmembrane helix</keyword>
<keyword evidence="1" id="KW-0812">Transmembrane</keyword>
<reference evidence="3" key="3">
    <citation type="submission" date="2011-05" db="EMBL/GenBank/DDBJ databases">
        <title>Complete sequence of Methylomonas methanica MC09.</title>
        <authorList>
            <consortium name="US DOE Joint Genome Institute"/>
            <person name="Lucas S."/>
            <person name="Han J."/>
            <person name="Lapidus A."/>
            <person name="Cheng J.-F."/>
            <person name="Goodwin L."/>
            <person name="Pitluck S."/>
            <person name="Peters L."/>
            <person name="Mikhailova N."/>
            <person name="Teshima H."/>
            <person name="Han C."/>
            <person name="Tapia R."/>
            <person name="Land M."/>
            <person name="Hauser L."/>
            <person name="Kyrpides N."/>
            <person name="Ivanova N."/>
            <person name="Pagani I."/>
            <person name="Stein L."/>
            <person name="Woyke T."/>
        </authorList>
    </citation>
    <scope>NUCLEOTIDE SEQUENCE [LARGE SCALE GENOMIC DNA]</scope>
    <source>
        <strain evidence="3">MC09</strain>
    </source>
</reference>
<name>G0A021_METMM</name>
<dbReference type="EMBL" id="CP002738">
    <property type="protein sequence ID" value="AEG01160.1"/>
    <property type="molecule type" value="Genomic_DNA"/>
</dbReference>
<accession>G0A021</accession>
<dbReference type="HOGENOM" id="CLU_3100709_0_0_6"/>
<evidence type="ECO:0000256" key="1">
    <source>
        <dbReference type="SAM" id="Phobius"/>
    </source>
</evidence>
<reference key="2">
    <citation type="submission" date="2011-05" db="EMBL/GenBank/DDBJ databases">
        <title>Complete genome sequence of the aerobic marine methanotroph Methylomonas methanica MC09.</title>
        <authorList>
            <person name="Boden R."/>
            <person name="Cunliffe M."/>
            <person name="Scanlan J."/>
            <person name="Moussard H."/>
            <person name="Kits K.D."/>
            <person name="Klotz M."/>
            <person name="Jetten M."/>
            <person name="Vuilleumier S."/>
            <person name="Han J."/>
            <person name="Peters L."/>
            <person name="Mikhailova N."/>
            <person name="Teshima H."/>
            <person name="Tapia R."/>
            <person name="Kyrpides N."/>
            <person name="Ivanova N."/>
            <person name="Pagani I."/>
            <person name="Cheng J.-F."/>
            <person name="Goodwin L."/>
            <person name="Han C."/>
            <person name="Hauser L."/>
            <person name="Land M."/>
            <person name="Lapidus A."/>
            <person name="Lucas S."/>
            <person name="Pitluck S."/>
            <person name="Woyke T."/>
            <person name="Stein L.Y."/>
            <person name="Murrell C."/>
        </authorList>
    </citation>
    <scope>NUCLEOTIDE SEQUENCE</scope>
    <source>
        <strain>MC09</strain>
    </source>
</reference>